<feature type="region of interest" description="Disordered" evidence="8">
    <location>
        <begin position="64"/>
        <end position="83"/>
    </location>
</feature>
<keyword evidence="7" id="KW-0479">Metal-binding</keyword>
<dbReference type="InterPro" id="IPR036688">
    <property type="entry name" value="MoeA_C_domain_IV_sf"/>
</dbReference>
<dbReference type="OrthoDB" id="9804758at2"/>
<accession>A0A1X0JMM5</accession>
<dbReference type="GO" id="GO:0046872">
    <property type="term" value="F:metal ion binding"/>
    <property type="evidence" value="ECO:0007669"/>
    <property type="project" value="UniProtKB-UniRule"/>
</dbReference>
<dbReference type="InterPro" id="IPR005110">
    <property type="entry name" value="MoeA_linker/N"/>
</dbReference>
<dbReference type="Proteomes" id="UP000192411">
    <property type="component" value="Unassembled WGS sequence"/>
</dbReference>
<organism evidence="10 11">
    <name type="scientific">Mycolicibacterium tusciae</name>
    <dbReference type="NCBI Taxonomy" id="75922"/>
    <lineage>
        <taxon>Bacteria</taxon>
        <taxon>Bacillati</taxon>
        <taxon>Actinomycetota</taxon>
        <taxon>Actinomycetes</taxon>
        <taxon>Mycobacteriales</taxon>
        <taxon>Mycobacteriaceae</taxon>
        <taxon>Mycolicibacterium</taxon>
    </lineage>
</organism>
<evidence type="ECO:0000256" key="8">
    <source>
        <dbReference type="SAM" id="MobiDB-lite"/>
    </source>
</evidence>
<dbReference type="eggNOG" id="COG0303">
    <property type="taxonomic scope" value="Bacteria"/>
</dbReference>
<dbReference type="InterPro" id="IPR005111">
    <property type="entry name" value="MoeA_C_domain_IV"/>
</dbReference>
<evidence type="ECO:0000256" key="2">
    <source>
        <dbReference type="ARBA" id="ARBA00005046"/>
    </source>
</evidence>
<dbReference type="SUPFAM" id="SSF63882">
    <property type="entry name" value="MoeA N-terminal region -like"/>
    <property type="match status" value="1"/>
</dbReference>
<protein>
    <recommendedName>
        <fullName evidence="7">Molybdopterin molybdenumtransferase</fullName>
        <ecNumber evidence="7">2.10.1.1</ecNumber>
    </recommendedName>
</protein>
<dbReference type="EMBL" id="MVIM01000008">
    <property type="protein sequence ID" value="ORB64188.1"/>
    <property type="molecule type" value="Genomic_DNA"/>
</dbReference>
<comment type="similarity">
    <text evidence="3 7">Belongs to the MoeA family.</text>
</comment>
<dbReference type="PANTHER" id="PTHR10192">
    <property type="entry name" value="MOLYBDOPTERIN BIOSYNTHESIS PROTEIN"/>
    <property type="match status" value="1"/>
</dbReference>
<keyword evidence="7" id="KW-0460">Magnesium</keyword>
<dbReference type="SUPFAM" id="SSF63867">
    <property type="entry name" value="MoeA C-terminal domain-like"/>
    <property type="match status" value="1"/>
</dbReference>
<evidence type="ECO:0000313" key="10">
    <source>
        <dbReference type="EMBL" id="ORB64188.1"/>
    </source>
</evidence>
<evidence type="ECO:0000256" key="5">
    <source>
        <dbReference type="ARBA" id="ARBA00023150"/>
    </source>
</evidence>
<name>A0A1X0JMM5_9MYCO</name>
<dbReference type="SUPFAM" id="SSF53218">
    <property type="entry name" value="Molybdenum cofactor biosynthesis proteins"/>
    <property type="match status" value="1"/>
</dbReference>
<dbReference type="CDD" id="cd00887">
    <property type="entry name" value="MoeA"/>
    <property type="match status" value="1"/>
</dbReference>
<dbReference type="InterPro" id="IPR001453">
    <property type="entry name" value="MoaB/Mog_dom"/>
</dbReference>
<comment type="caution">
    <text evidence="10">The sequence shown here is derived from an EMBL/GenBank/DDBJ whole genome shotgun (WGS) entry which is preliminary data.</text>
</comment>
<comment type="function">
    <text evidence="1 7">Catalyzes the insertion of molybdate into adenylated molybdopterin with the concomitant release of AMP.</text>
</comment>
<dbReference type="Gene3D" id="3.90.105.10">
    <property type="entry name" value="Molybdopterin biosynthesis moea protein, domain 2"/>
    <property type="match status" value="1"/>
</dbReference>
<evidence type="ECO:0000256" key="1">
    <source>
        <dbReference type="ARBA" id="ARBA00002901"/>
    </source>
</evidence>
<dbReference type="EC" id="2.10.1.1" evidence="7"/>
<comment type="pathway">
    <text evidence="2 7">Cofactor biosynthesis; molybdopterin biosynthesis.</text>
</comment>
<dbReference type="STRING" id="75922.BST47_16470"/>
<keyword evidence="5 7" id="KW-0501">Molybdenum cofactor biosynthesis</keyword>
<dbReference type="GO" id="GO:0006777">
    <property type="term" value="P:Mo-molybdopterin cofactor biosynthetic process"/>
    <property type="evidence" value="ECO:0007669"/>
    <property type="project" value="UniProtKB-UniRule"/>
</dbReference>
<dbReference type="PANTHER" id="PTHR10192:SF5">
    <property type="entry name" value="GEPHYRIN"/>
    <property type="match status" value="1"/>
</dbReference>
<dbReference type="Pfam" id="PF00994">
    <property type="entry name" value="MoCF_biosynth"/>
    <property type="match status" value="1"/>
</dbReference>
<dbReference type="InterPro" id="IPR038987">
    <property type="entry name" value="MoeA-like"/>
</dbReference>
<proteinExistence type="inferred from homology"/>
<dbReference type="Gene3D" id="3.40.980.10">
    <property type="entry name" value="MoaB/Mog-like domain"/>
    <property type="match status" value="1"/>
</dbReference>
<evidence type="ECO:0000256" key="4">
    <source>
        <dbReference type="ARBA" id="ARBA00022505"/>
    </source>
</evidence>
<feature type="domain" description="MoaB/Mog" evidence="9">
    <location>
        <begin position="192"/>
        <end position="331"/>
    </location>
</feature>
<comment type="catalytic activity">
    <reaction evidence="6">
        <text>adenylyl-molybdopterin + molybdate = Mo-molybdopterin + AMP + H(+)</text>
        <dbReference type="Rhea" id="RHEA:35047"/>
        <dbReference type="ChEBI" id="CHEBI:15378"/>
        <dbReference type="ChEBI" id="CHEBI:36264"/>
        <dbReference type="ChEBI" id="CHEBI:62727"/>
        <dbReference type="ChEBI" id="CHEBI:71302"/>
        <dbReference type="ChEBI" id="CHEBI:456215"/>
        <dbReference type="EC" id="2.10.1.1"/>
    </reaction>
</comment>
<keyword evidence="11" id="KW-1185">Reference proteome</keyword>
<evidence type="ECO:0000313" key="11">
    <source>
        <dbReference type="Proteomes" id="UP000192411"/>
    </source>
</evidence>
<dbReference type="AlphaFoldDB" id="A0A1X0JMM5"/>
<evidence type="ECO:0000256" key="6">
    <source>
        <dbReference type="ARBA" id="ARBA00047317"/>
    </source>
</evidence>
<dbReference type="GO" id="GO:0005829">
    <property type="term" value="C:cytosol"/>
    <property type="evidence" value="ECO:0007669"/>
    <property type="project" value="TreeGrafter"/>
</dbReference>
<dbReference type="SMART" id="SM00852">
    <property type="entry name" value="MoCF_biosynth"/>
    <property type="match status" value="1"/>
</dbReference>
<dbReference type="Pfam" id="PF03453">
    <property type="entry name" value="MoeA_N"/>
    <property type="match status" value="1"/>
</dbReference>
<dbReference type="InterPro" id="IPR036135">
    <property type="entry name" value="MoeA_linker/N_sf"/>
</dbReference>
<dbReference type="GO" id="GO:0061599">
    <property type="term" value="F:molybdopterin molybdotransferase activity"/>
    <property type="evidence" value="ECO:0007669"/>
    <property type="project" value="UniProtKB-UniRule"/>
</dbReference>
<evidence type="ECO:0000256" key="3">
    <source>
        <dbReference type="ARBA" id="ARBA00010763"/>
    </source>
</evidence>
<keyword evidence="4 7" id="KW-0500">Molybdenum</keyword>
<dbReference type="UniPathway" id="UPA00344"/>
<dbReference type="NCBIfam" id="TIGR00177">
    <property type="entry name" value="molyb_syn"/>
    <property type="match status" value="1"/>
</dbReference>
<dbReference type="Pfam" id="PF03454">
    <property type="entry name" value="MoeA_C"/>
    <property type="match status" value="1"/>
</dbReference>
<keyword evidence="7 10" id="KW-0808">Transferase</keyword>
<comment type="cofactor">
    <cofactor evidence="7">
        <name>Mg(2+)</name>
        <dbReference type="ChEBI" id="CHEBI:18420"/>
    </cofactor>
</comment>
<reference evidence="10 11" key="1">
    <citation type="submission" date="2017-02" db="EMBL/GenBank/DDBJ databases">
        <title>The new phylogeny of genus Mycobacterium.</title>
        <authorList>
            <person name="Tortoli E."/>
            <person name="Trovato A."/>
            <person name="Cirillo D.M."/>
        </authorList>
    </citation>
    <scope>NUCLEOTIDE SEQUENCE [LARGE SCALE GENOMIC DNA]</scope>
    <source>
        <strain evidence="10 11">DSM 44338</strain>
    </source>
</reference>
<sequence>MRSVEEQQARVAAAAVAPRPVRVAIAEAQGLMCAEEVVTERPLPGFDQAAIDGYAVRSVDVLGVGTGDEEDGDDAPTGSDGEVSLPVIGSIEAGARTPSRLQPRQAARVQTGAPMPTLADAVLPLRWTDGGDSRVTVLRGVRSGAYVRRTGDDVQPGDVAVRAGAIIGPAQVGLLAAVGRERVLVHPKPRLSVLCVGGELVDISRTPGNGQVYDVNSYALAAAGRDAGAEVNRVGIVDTDPKALRDVIEGQINRAEVVVIAGAVGGAAAEGVRTVLAELGEMEVVRIAMHPGSVQGFGQLGRDGVPVFLLPANPVSALVVFEVMVRPLIRLSLGKRQAHRRIVQARTLSPITSVAGRKGYLRGQLMRDQDTGEYLVQALGGVPGAPSHLLATLAEANCLVVVPSEAEQIRTGEIVDVAFLAQRG</sequence>
<evidence type="ECO:0000259" key="9">
    <source>
        <dbReference type="SMART" id="SM00852"/>
    </source>
</evidence>
<dbReference type="RefSeq" id="WP_083126612.1">
    <property type="nucleotide sequence ID" value="NZ_MVIM01000008.1"/>
</dbReference>
<dbReference type="Gene3D" id="2.40.340.10">
    <property type="entry name" value="MoeA, C-terminal, domain IV"/>
    <property type="match status" value="1"/>
</dbReference>
<evidence type="ECO:0000256" key="7">
    <source>
        <dbReference type="RuleBase" id="RU365090"/>
    </source>
</evidence>
<gene>
    <name evidence="10" type="ORF">BST47_16470</name>
</gene>
<dbReference type="InterPro" id="IPR036425">
    <property type="entry name" value="MoaB/Mog-like_dom_sf"/>
</dbReference>
<dbReference type="Gene3D" id="2.170.190.11">
    <property type="entry name" value="Molybdopterin biosynthesis moea protein, domain 3"/>
    <property type="match status" value="1"/>
</dbReference>
<dbReference type="NCBIfam" id="NF045515">
    <property type="entry name" value="Glp_gephyrin"/>
    <property type="match status" value="1"/>
</dbReference>